<gene>
    <name evidence="3" type="ORF">A2771_01085</name>
</gene>
<dbReference type="InterPro" id="IPR051203">
    <property type="entry name" value="Polysaccharide_Synthase-Rel"/>
</dbReference>
<dbReference type="Gene3D" id="3.40.50.720">
    <property type="entry name" value="NAD(P)-binding Rossmann-like Domain"/>
    <property type="match status" value="1"/>
</dbReference>
<dbReference type="AlphaFoldDB" id="A0A1F7Y2L4"/>
<comment type="caution">
    <text evidence="3">The sequence shown here is derived from an EMBL/GenBank/DDBJ whole genome shotgun (WGS) entry which is preliminary data.</text>
</comment>
<evidence type="ECO:0000259" key="2">
    <source>
        <dbReference type="Pfam" id="PF02719"/>
    </source>
</evidence>
<comment type="similarity">
    <text evidence="1">Belongs to the polysaccharide synthase family.</text>
</comment>
<sequence length="337" mass="37961">MAKNLFTNKTIFITGGTGSFGSFFVKKILGLNPKKIIVFSRDEDKQYWLQNELKNERARLKFVIGDVREKSSLLKAMRTPVDILIHAAALKQIPSTEYNIIEAVKTNILGAQNVVDASIDAQVGKVLSISTDKAVEPINVMGMTKGLQERIFTLGNKQRGKVKTKFASVRYGNVVNSRGSVIPLFKKQIEAGGPVTITDKRMTRFILTLEDATGLVLDALKDMVGGEVFIPKVRPLKVYDLAKVMIDELKPKNKSIVEIGIRPGEKLHETLISPIESIRSFKKRNYYVVLPQIDLRSIGHTYKLPTFKKKEFRYSSDIGPFMTKGEIKRKLKQEKIF</sequence>
<feature type="domain" description="Polysaccharide biosynthesis protein CapD-like" evidence="2">
    <location>
        <begin position="11"/>
        <end position="289"/>
    </location>
</feature>
<evidence type="ECO:0000313" key="4">
    <source>
        <dbReference type="Proteomes" id="UP000176741"/>
    </source>
</evidence>
<evidence type="ECO:0000256" key="1">
    <source>
        <dbReference type="ARBA" id="ARBA00007430"/>
    </source>
</evidence>
<dbReference type="CDD" id="cd05237">
    <property type="entry name" value="UDP_invert_4-6DH_SDR_e"/>
    <property type="match status" value="1"/>
</dbReference>
<dbReference type="Proteomes" id="UP000176741">
    <property type="component" value="Unassembled WGS sequence"/>
</dbReference>
<dbReference type="InterPro" id="IPR036291">
    <property type="entry name" value="NAD(P)-bd_dom_sf"/>
</dbReference>
<dbReference type="EMBL" id="MGGD01000007">
    <property type="protein sequence ID" value="OGM21554.1"/>
    <property type="molecule type" value="Genomic_DNA"/>
</dbReference>
<reference evidence="3 4" key="1">
    <citation type="journal article" date="2016" name="Nat. Commun.">
        <title>Thousands of microbial genomes shed light on interconnected biogeochemical processes in an aquifer system.</title>
        <authorList>
            <person name="Anantharaman K."/>
            <person name="Brown C.T."/>
            <person name="Hug L.A."/>
            <person name="Sharon I."/>
            <person name="Castelle C.J."/>
            <person name="Probst A.J."/>
            <person name="Thomas B.C."/>
            <person name="Singh A."/>
            <person name="Wilkins M.J."/>
            <person name="Karaoz U."/>
            <person name="Brodie E.L."/>
            <person name="Williams K.H."/>
            <person name="Hubbard S.S."/>
            <person name="Banfield J.F."/>
        </authorList>
    </citation>
    <scope>NUCLEOTIDE SEQUENCE [LARGE SCALE GENOMIC DNA]</scope>
</reference>
<name>A0A1F7Y2L4_9BACT</name>
<evidence type="ECO:0000313" key="3">
    <source>
        <dbReference type="EMBL" id="OGM21554.1"/>
    </source>
</evidence>
<organism evidence="3 4">
    <name type="scientific">Candidatus Woesebacteria bacterium RIFCSPHIGHO2_01_FULL_38_26b</name>
    <dbReference type="NCBI Taxonomy" id="1802491"/>
    <lineage>
        <taxon>Bacteria</taxon>
        <taxon>Candidatus Woeseibacteriota</taxon>
    </lineage>
</organism>
<dbReference type="SUPFAM" id="SSF51735">
    <property type="entry name" value="NAD(P)-binding Rossmann-fold domains"/>
    <property type="match status" value="1"/>
</dbReference>
<protein>
    <recommendedName>
        <fullName evidence="2">Polysaccharide biosynthesis protein CapD-like domain-containing protein</fullName>
    </recommendedName>
</protein>
<dbReference type="PANTHER" id="PTHR43318">
    <property type="entry name" value="UDP-N-ACETYLGLUCOSAMINE 4,6-DEHYDRATASE"/>
    <property type="match status" value="1"/>
</dbReference>
<dbReference type="InterPro" id="IPR003869">
    <property type="entry name" value="Polysac_CapD-like"/>
</dbReference>
<accession>A0A1F7Y2L4</accession>
<proteinExistence type="inferred from homology"/>
<dbReference type="Pfam" id="PF02719">
    <property type="entry name" value="Polysacc_synt_2"/>
    <property type="match status" value="1"/>
</dbReference>
<dbReference type="PANTHER" id="PTHR43318:SF2">
    <property type="entry name" value="UDP-N-ACETYLGLUCOSAMINE 4,6-DEHYDRATASE (INVERTING)"/>
    <property type="match status" value="1"/>
</dbReference>